<dbReference type="InterPro" id="IPR052909">
    <property type="entry name" value="Transposase_6_like"/>
</dbReference>
<feature type="region of interest" description="Disordered" evidence="1">
    <location>
        <begin position="60"/>
        <end position="89"/>
    </location>
</feature>
<sequence>MLWIARSGALWCDLPERFAPWNTVYRRFGRWAQKGVWQRVLEAVQDPGIAWPMLDSTGVRAHQHAAGQKKQRPDRSPRPFPLRLALTPG</sequence>
<feature type="domain" description="Insertion element IS402-like" evidence="2">
    <location>
        <begin position="1"/>
        <end position="40"/>
    </location>
</feature>
<gene>
    <name evidence="3" type="ORF">H8B15_00655</name>
</gene>
<dbReference type="InterPro" id="IPR025161">
    <property type="entry name" value="IS402-like_dom"/>
</dbReference>
<dbReference type="PANTHER" id="PTHR46637">
    <property type="entry name" value="TIS1421-TRANSPOSASE PROTEIN A"/>
    <property type="match status" value="1"/>
</dbReference>
<evidence type="ECO:0000313" key="3">
    <source>
        <dbReference type="EMBL" id="MBC6609411.1"/>
    </source>
</evidence>
<keyword evidence="4" id="KW-1185">Reference proteome</keyword>
<dbReference type="Proteomes" id="UP000622017">
    <property type="component" value="Unassembled WGS sequence"/>
</dbReference>
<feature type="compositionally biased region" description="Basic residues" evidence="1">
    <location>
        <begin position="61"/>
        <end position="70"/>
    </location>
</feature>
<name>A0ABR7MED1_9BACT</name>
<dbReference type="PANTHER" id="PTHR46637:SF1">
    <property type="entry name" value="BLL5188 PROTEIN"/>
    <property type="match status" value="1"/>
</dbReference>
<comment type="caution">
    <text evidence="3">The sequence shown here is derived from an EMBL/GenBank/DDBJ whole genome shotgun (WGS) entry which is preliminary data.</text>
</comment>
<accession>A0ABR7MED1</accession>
<organism evidence="3 4">
    <name type="scientific">Hymenobacter citatus</name>
    <dbReference type="NCBI Taxonomy" id="2763506"/>
    <lineage>
        <taxon>Bacteria</taxon>
        <taxon>Pseudomonadati</taxon>
        <taxon>Bacteroidota</taxon>
        <taxon>Cytophagia</taxon>
        <taxon>Cytophagales</taxon>
        <taxon>Hymenobacteraceae</taxon>
        <taxon>Hymenobacter</taxon>
    </lineage>
</organism>
<reference evidence="3 4" key="1">
    <citation type="submission" date="2020-08" db="EMBL/GenBank/DDBJ databases">
        <title>Hymenobacter sp.</title>
        <authorList>
            <person name="Kim M.K."/>
        </authorList>
    </citation>
    <scope>NUCLEOTIDE SEQUENCE [LARGE SCALE GENOMIC DNA]</scope>
    <source>
        <strain evidence="3 4">BT507</strain>
    </source>
</reference>
<evidence type="ECO:0000313" key="4">
    <source>
        <dbReference type="Proteomes" id="UP000622017"/>
    </source>
</evidence>
<protein>
    <submittedName>
        <fullName evidence="3">Transposase</fullName>
    </submittedName>
</protein>
<evidence type="ECO:0000256" key="1">
    <source>
        <dbReference type="SAM" id="MobiDB-lite"/>
    </source>
</evidence>
<proteinExistence type="predicted"/>
<dbReference type="Pfam" id="PF13340">
    <property type="entry name" value="DUF4096"/>
    <property type="match status" value="1"/>
</dbReference>
<evidence type="ECO:0000259" key="2">
    <source>
        <dbReference type="Pfam" id="PF13340"/>
    </source>
</evidence>
<dbReference type="EMBL" id="JACSCY010000001">
    <property type="protein sequence ID" value="MBC6609411.1"/>
    <property type="molecule type" value="Genomic_DNA"/>
</dbReference>